<dbReference type="Proteomes" id="UP000297540">
    <property type="component" value="Unassembled WGS sequence"/>
</dbReference>
<keyword evidence="1" id="KW-0175">Coiled coil</keyword>
<evidence type="ECO:0000313" key="2">
    <source>
        <dbReference type="EMBL" id="TFF33468.1"/>
    </source>
</evidence>
<dbReference type="InterPro" id="IPR027417">
    <property type="entry name" value="P-loop_NTPase"/>
</dbReference>
<accession>A0A4Y8S3A4</accession>
<dbReference type="OrthoDB" id="853948at2"/>
<feature type="coiled-coil region" evidence="1">
    <location>
        <begin position="384"/>
        <end position="418"/>
    </location>
</feature>
<dbReference type="AlphaFoldDB" id="A0A4Y8S3A4"/>
<gene>
    <name evidence="2" type="ORF">E2R66_25630</name>
</gene>
<proteinExistence type="predicted"/>
<dbReference type="RefSeq" id="WP_133236371.1">
    <property type="nucleotide sequence ID" value="NZ_SOZE01000044.1"/>
</dbReference>
<organism evidence="2 3">
    <name type="scientific">Mucilaginibacter psychrotolerans</name>
    <dbReference type="NCBI Taxonomy" id="1524096"/>
    <lineage>
        <taxon>Bacteria</taxon>
        <taxon>Pseudomonadati</taxon>
        <taxon>Bacteroidota</taxon>
        <taxon>Sphingobacteriia</taxon>
        <taxon>Sphingobacteriales</taxon>
        <taxon>Sphingobacteriaceae</taxon>
        <taxon>Mucilaginibacter</taxon>
    </lineage>
</organism>
<reference evidence="2 3" key="1">
    <citation type="journal article" date="2017" name="Int. J. Syst. Evol. Microbiol.">
        <title>Mucilaginibacterpsychrotolerans sp. nov., isolated from peatlands.</title>
        <authorList>
            <person name="Deng Y."/>
            <person name="Shen L."/>
            <person name="Xu B."/>
            <person name="Liu Y."/>
            <person name="Gu Z."/>
            <person name="Liu H."/>
            <person name="Zhou Y."/>
        </authorList>
    </citation>
    <scope>NUCLEOTIDE SEQUENCE [LARGE SCALE GENOMIC DNA]</scope>
    <source>
        <strain evidence="2 3">NH7-4</strain>
    </source>
</reference>
<evidence type="ECO:0008006" key="4">
    <source>
        <dbReference type="Google" id="ProtNLM"/>
    </source>
</evidence>
<keyword evidence="3" id="KW-1185">Reference proteome</keyword>
<dbReference type="EMBL" id="SOZE01000044">
    <property type="protein sequence ID" value="TFF33468.1"/>
    <property type="molecule type" value="Genomic_DNA"/>
</dbReference>
<dbReference type="Gene3D" id="3.40.50.300">
    <property type="entry name" value="P-loop containing nucleotide triphosphate hydrolases"/>
    <property type="match status" value="1"/>
</dbReference>
<evidence type="ECO:0000313" key="3">
    <source>
        <dbReference type="Proteomes" id="UP000297540"/>
    </source>
</evidence>
<evidence type="ECO:0000256" key="1">
    <source>
        <dbReference type="SAM" id="Coils"/>
    </source>
</evidence>
<comment type="caution">
    <text evidence="2">The sequence shown here is derived from an EMBL/GenBank/DDBJ whole genome shotgun (WGS) entry which is preliminary data.</text>
</comment>
<name>A0A4Y8S3A4_9SPHI</name>
<protein>
    <recommendedName>
        <fullName evidence="4">Rad50/SbcC-type AAA domain-containing protein</fullName>
    </recommendedName>
</protein>
<sequence length="567" mass="66094">MKQFKLKEMTLLSLKERRSRKVTFSPTRTVIIGTNETGKSCLIKSIYYTFGAEAHKMHPDWLDAQPISVIRFSVDEEDYVIFRQEKTFALFDNNDDMIGKYIRVSDIGAKLAELFDFQLELRDHQKKIVTPPPAYLFLPFYMDQDVSWQRNWDSFKSLYLPKARLDIINYHTGIRPNQYYQTKNELGILNEGIAVADKEIKLIRGMLNNVKEKLTISDFTVDLEAFQVEITALLAECQILRIDQEDYKTKLSKQFNHKINLDAQLLIVRKTLAETQKDYSYALNKGEDIVPCPTCGAEYENSFAERFGMAQDEQRCYDLILELEEELVTIEADINKLNAKFVESTKTLLEIETQLDRKQGEVKLKDLIESEGKKEVQNLFRQEIAAYSKELEEKIKLRDQLETDLKSLEDKKRGDKIKNLYRGYMKQFLNEVNLPNVRQKSYEKIDSQLSESGSKTPREFMAYYYAILTVMTQYASATFCPLVIDSPNQQAQDKDNLPTLLNFIINRQPKDSQLIMSIEGDHGIDYKADIIRLQEKNHLLQESGYYNDFENIKRYLDAVVGGQRLFY</sequence>